<evidence type="ECO:0000256" key="3">
    <source>
        <dbReference type="ARBA" id="ARBA00023054"/>
    </source>
</evidence>
<feature type="domain" description="RecF/RecN/SMC N-terminal" evidence="5">
    <location>
        <begin position="12"/>
        <end position="134"/>
    </location>
</feature>
<feature type="coiled-coil region" evidence="4">
    <location>
        <begin position="628"/>
        <end position="679"/>
    </location>
</feature>
<dbReference type="InterPro" id="IPR003395">
    <property type="entry name" value="RecF/RecN/SMC_N"/>
</dbReference>
<accession>A0AAD5Y6T1</accession>
<dbReference type="GO" id="GO:0030915">
    <property type="term" value="C:Smc5-Smc6 complex"/>
    <property type="evidence" value="ECO:0007669"/>
    <property type="project" value="TreeGrafter"/>
</dbReference>
<dbReference type="PANTHER" id="PTHR45916">
    <property type="entry name" value="STRUCTURAL MAINTENANCE OF CHROMOSOMES PROTEIN 5"/>
    <property type="match status" value="1"/>
</dbReference>
<dbReference type="PANTHER" id="PTHR45916:SF1">
    <property type="entry name" value="STRUCTURAL MAINTENANCE OF CHROMOSOMES PROTEIN 5"/>
    <property type="match status" value="1"/>
</dbReference>
<feature type="coiled-coil region" evidence="4">
    <location>
        <begin position="707"/>
        <end position="734"/>
    </location>
</feature>
<organism evidence="6 7">
    <name type="scientific">Boothiomyces macroporosus</name>
    <dbReference type="NCBI Taxonomy" id="261099"/>
    <lineage>
        <taxon>Eukaryota</taxon>
        <taxon>Fungi</taxon>
        <taxon>Fungi incertae sedis</taxon>
        <taxon>Chytridiomycota</taxon>
        <taxon>Chytridiomycota incertae sedis</taxon>
        <taxon>Chytridiomycetes</taxon>
        <taxon>Rhizophydiales</taxon>
        <taxon>Terramycetaceae</taxon>
        <taxon>Boothiomyces</taxon>
    </lineage>
</organism>
<evidence type="ECO:0000313" key="7">
    <source>
        <dbReference type="Proteomes" id="UP001210925"/>
    </source>
</evidence>
<dbReference type="Gene3D" id="3.40.50.300">
    <property type="entry name" value="P-loop containing nucleotide triphosphate hydrolases"/>
    <property type="match status" value="2"/>
</dbReference>
<dbReference type="SUPFAM" id="SSF52540">
    <property type="entry name" value="P-loop containing nucleoside triphosphate hydrolases"/>
    <property type="match status" value="1"/>
</dbReference>
<evidence type="ECO:0000256" key="4">
    <source>
        <dbReference type="SAM" id="Coils"/>
    </source>
</evidence>
<sequence length="1010" mass="116181">MADYENHTKGAIVRIHLINFLTYSKTEFYPGPNMNMVIGPNGTGKSTVVCAIALGLGGKTDVLGRAKELQEFVKHGEHEATVEIELKNSPRNTIIKRKFSRGSNGSKWFLNDQTSTELEIKNIVSKFNIQVDNLCQFLPQDKVAGFAQMNPQKLLCETERAAGKDLLENHQLLTEKQAELKKMQSKLSVVESDLKTLQDKNSRLENDVKLIQERDKIQSDIKKYTAKHCVAKYHQATQNYLEGKEKLKALEQEYVRLSANLNPLREEVKKLKLEIQHCMTKDRKLRGRLDEEVKELQAVLATNEQKGIQIENVARKINEIKSEEKERAKTINNLEKEIEKLKDDIRTKENVLIKKEIMNNDCTIAEPIPKIAELNGKLEECRKRAQLLANDSIGIQERKSEYVQKHHEYNREKSHIMEQLNNLDDIQNQKVRILREANRHAYEALMWLRSNRDIFEGKVHEPLFLELSVKDKAFASAIEAAAGNNSLFTFVCENQKDYYLLRQKVMQEQRLRINIAVPANDLDYYYRNSDHKTATKYGFDGVALDFVEGPDAVISYLCQTSSLHKYPVALNEFGDSDLKRIENSGQFSRFIAGSMITAIKAAYGSQSVRVETMRPARFLSFTVDQEVKHQLENRMDAIERKISQNEQEKAVFEKEEATIKEKHQEISEEKKEIDGMKRAIYNLVNEYKNYSMKLESKQVSLQRELDRPSKEVEIAQLKQKLVELQRARANASFAATSIIKKTYECNSKVVENKLREVDYSIEVKNKEEEIRNRTENEQNITMQINQQKLVSDRNKQLAREAKGAVDKLKETATKEIAAILSLREIEETPEELNDKIIELNAQLENINDVDPTVVVEYRQRAKQIQDMEKTFDSNKSAAEEHEQEMQTLHDSWKGELTEIVSVISQAFSDNFAVIGCVGEVRIKEDADYKEWGIEIWVKFRDAETLQLLTANRQSGGERSVSTMLYLIALQALSKSPFRVVDEINQGMDPRNERLVHRLIVQAACVKSNSQ</sequence>
<dbReference type="AlphaFoldDB" id="A0AAD5Y6T1"/>
<evidence type="ECO:0000256" key="2">
    <source>
        <dbReference type="ARBA" id="ARBA00018687"/>
    </source>
</evidence>
<feature type="coiled-coil region" evidence="4">
    <location>
        <begin position="822"/>
        <end position="884"/>
    </location>
</feature>
<name>A0AAD5Y6T1_9FUNG</name>
<dbReference type="GO" id="GO:0003697">
    <property type="term" value="F:single-stranded DNA binding"/>
    <property type="evidence" value="ECO:0007669"/>
    <property type="project" value="TreeGrafter"/>
</dbReference>
<feature type="coiled-coil region" evidence="4">
    <location>
        <begin position="173"/>
        <end position="436"/>
    </location>
</feature>
<comment type="similarity">
    <text evidence="1">Belongs to the SMC family. SMC5 subfamily.</text>
</comment>
<evidence type="ECO:0000313" key="6">
    <source>
        <dbReference type="EMBL" id="KAJ3254867.1"/>
    </source>
</evidence>
<dbReference type="Pfam" id="PF02463">
    <property type="entry name" value="SMC_N"/>
    <property type="match status" value="1"/>
</dbReference>
<keyword evidence="3 4" id="KW-0175">Coiled coil</keyword>
<keyword evidence="7" id="KW-1185">Reference proteome</keyword>
<reference evidence="6" key="1">
    <citation type="submission" date="2020-05" db="EMBL/GenBank/DDBJ databases">
        <title>Phylogenomic resolution of chytrid fungi.</title>
        <authorList>
            <person name="Stajich J.E."/>
            <person name="Amses K."/>
            <person name="Simmons R."/>
            <person name="Seto K."/>
            <person name="Myers J."/>
            <person name="Bonds A."/>
            <person name="Quandt C.A."/>
            <person name="Barry K."/>
            <person name="Liu P."/>
            <person name="Grigoriev I."/>
            <person name="Longcore J.E."/>
            <person name="James T.Y."/>
        </authorList>
    </citation>
    <scope>NUCLEOTIDE SEQUENCE</scope>
    <source>
        <strain evidence="6">PLAUS21</strain>
    </source>
</reference>
<dbReference type="InterPro" id="IPR027417">
    <property type="entry name" value="P-loop_NTPase"/>
</dbReference>
<evidence type="ECO:0000256" key="1">
    <source>
        <dbReference type="ARBA" id="ARBA00010171"/>
    </source>
</evidence>
<dbReference type="Proteomes" id="UP001210925">
    <property type="component" value="Unassembled WGS sequence"/>
</dbReference>
<gene>
    <name evidence="6" type="primary">SMC5</name>
    <name evidence="6" type="ORF">HK103_006762</name>
</gene>
<dbReference type="EMBL" id="JADGKB010000076">
    <property type="protein sequence ID" value="KAJ3254867.1"/>
    <property type="molecule type" value="Genomic_DNA"/>
</dbReference>
<proteinExistence type="inferred from homology"/>
<protein>
    <recommendedName>
        <fullName evidence="2">Structural maintenance of chromosomes protein 5</fullName>
    </recommendedName>
</protein>
<dbReference type="GO" id="GO:0000724">
    <property type="term" value="P:double-strand break repair via homologous recombination"/>
    <property type="evidence" value="ECO:0007669"/>
    <property type="project" value="TreeGrafter"/>
</dbReference>
<evidence type="ECO:0000259" key="5">
    <source>
        <dbReference type="Pfam" id="PF02463"/>
    </source>
</evidence>
<comment type="caution">
    <text evidence="6">The sequence shown here is derived from an EMBL/GenBank/DDBJ whole genome shotgun (WGS) entry which is preliminary data.</text>
</comment>
<dbReference type="GO" id="GO:0005634">
    <property type="term" value="C:nucleus"/>
    <property type="evidence" value="ECO:0007669"/>
    <property type="project" value="TreeGrafter"/>
</dbReference>